<comment type="similarity">
    <text evidence="1 5">Belongs to the TUBGCP family.</text>
</comment>
<evidence type="ECO:0000256" key="3">
    <source>
        <dbReference type="ARBA" id="ARBA00022701"/>
    </source>
</evidence>
<dbReference type="InterPro" id="IPR007259">
    <property type="entry name" value="GCP"/>
</dbReference>
<keyword evidence="2 5" id="KW-0963">Cytoplasm</keyword>
<reference evidence="8 9" key="1">
    <citation type="submission" date="2023-11" db="EMBL/GenBank/DDBJ databases">
        <title>Halocaridina rubra genome assembly.</title>
        <authorList>
            <person name="Smith C."/>
        </authorList>
    </citation>
    <scope>NUCLEOTIDE SEQUENCE [LARGE SCALE GENOMIC DNA]</scope>
    <source>
        <strain evidence="8">EP-1</strain>
        <tissue evidence="8">Whole</tissue>
    </source>
</reference>
<evidence type="ECO:0000256" key="1">
    <source>
        <dbReference type="ARBA" id="ARBA00010337"/>
    </source>
</evidence>
<dbReference type="GO" id="GO:0051225">
    <property type="term" value="P:spindle assembly"/>
    <property type="evidence" value="ECO:0007669"/>
    <property type="project" value="TreeGrafter"/>
</dbReference>
<dbReference type="InterPro" id="IPR041470">
    <property type="entry name" value="GCP_N"/>
</dbReference>
<dbReference type="GO" id="GO:0000278">
    <property type="term" value="P:mitotic cell cycle"/>
    <property type="evidence" value="ECO:0007669"/>
    <property type="project" value="TreeGrafter"/>
</dbReference>
<sequence>MEEKDQYPYGLINHALSGAINILLEDYICLITQLEEKLNRRELTFLRLLSFIEETMDKFAMLACITKDLSKSGARGSAVLNLLHDRMLNLAECNPFKNVMMELTQAAADPYMSMLFEWLNRGIIDDPYEEFMVVDTKTGITDEYWEKRYAIIPQNVPTFLKMHENVILRTGKYLNVIRQSGQEVRSPEQQKPIFSTTDASYSEVIERTYNFASKQLFELFMDEKNLMGRLRSVKRFFLLDEGDFILQLISKCEEELKKNIDDVRPKCLQMLFKFAIEDSSANNDIYKDDIICTLQPMTLMGQAQRILSNETEEDRLPISGLQGFTLGYRDTWPVSLVLASKNIACYQMIFRHLFFCKYVEKLLCRVWIRDKVMKSFPPSASHTCSSAFGLRQCMLHFIQNIEYYMMFDVIESNWQTFCNKIQMASVVL</sequence>
<dbReference type="Pfam" id="PF04130">
    <property type="entry name" value="GCP_C_terminal"/>
    <property type="match status" value="1"/>
</dbReference>
<evidence type="ECO:0000256" key="4">
    <source>
        <dbReference type="ARBA" id="ARBA00023212"/>
    </source>
</evidence>
<evidence type="ECO:0000313" key="8">
    <source>
        <dbReference type="EMBL" id="KAK7053494.1"/>
    </source>
</evidence>
<dbReference type="PANTHER" id="PTHR19302:SF13">
    <property type="entry name" value="GAMMA-TUBULIN COMPLEX COMPONENT 2"/>
    <property type="match status" value="1"/>
</dbReference>
<keyword evidence="3 5" id="KW-0493">Microtubule</keyword>
<dbReference type="Proteomes" id="UP001381693">
    <property type="component" value="Unassembled WGS sequence"/>
</dbReference>
<dbReference type="Pfam" id="PF17681">
    <property type="entry name" value="GCP_N_terminal"/>
    <property type="match status" value="1"/>
</dbReference>
<dbReference type="GO" id="GO:0000922">
    <property type="term" value="C:spindle pole"/>
    <property type="evidence" value="ECO:0007669"/>
    <property type="project" value="InterPro"/>
</dbReference>
<dbReference type="Gene3D" id="1.20.120.1900">
    <property type="entry name" value="Gamma-tubulin complex, C-terminal domain"/>
    <property type="match status" value="1"/>
</dbReference>
<comment type="caution">
    <text evidence="8">The sequence shown here is derived from an EMBL/GenBank/DDBJ whole genome shotgun (WGS) entry which is preliminary data.</text>
</comment>
<gene>
    <name evidence="8" type="primary">TUBGCP2_2</name>
    <name evidence="8" type="ORF">SK128_006347</name>
</gene>
<keyword evidence="4 5" id="KW-0206">Cytoskeleton</keyword>
<protein>
    <recommendedName>
        <fullName evidence="5">Gamma-tubulin complex component</fullName>
    </recommendedName>
</protein>
<organism evidence="8 9">
    <name type="scientific">Halocaridina rubra</name>
    <name type="common">Hawaiian red shrimp</name>
    <dbReference type="NCBI Taxonomy" id="373956"/>
    <lineage>
        <taxon>Eukaryota</taxon>
        <taxon>Metazoa</taxon>
        <taxon>Ecdysozoa</taxon>
        <taxon>Arthropoda</taxon>
        <taxon>Crustacea</taxon>
        <taxon>Multicrustacea</taxon>
        <taxon>Malacostraca</taxon>
        <taxon>Eumalacostraca</taxon>
        <taxon>Eucarida</taxon>
        <taxon>Decapoda</taxon>
        <taxon>Pleocyemata</taxon>
        <taxon>Caridea</taxon>
        <taxon>Atyoidea</taxon>
        <taxon>Atyidae</taxon>
        <taxon>Halocaridina</taxon>
    </lineage>
</organism>
<dbReference type="GO" id="GO:0007020">
    <property type="term" value="P:microtubule nucleation"/>
    <property type="evidence" value="ECO:0007669"/>
    <property type="project" value="InterPro"/>
</dbReference>
<dbReference type="InterPro" id="IPR042241">
    <property type="entry name" value="GCP_C_sf"/>
</dbReference>
<dbReference type="GO" id="GO:0005874">
    <property type="term" value="C:microtubule"/>
    <property type="evidence" value="ECO:0007669"/>
    <property type="project" value="UniProtKB-KW"/>
</dbReference>
<feature type="domain" description="Gamma tubulin complex component protein N-terminal" evidence="7">
    <location>
        <begin position="2"/>
        <end position="223"/>
    </location>
</feature>
<dbReference type="PANTHER" id="PTHR19302">
    <property type="entry name" value="GAMMA TUBULIN COMPLEX PROTEIN"/>
    <property type="match status" value="1"/>
</dbReference>
<dbReference type="AlphaFoldDB" id="A0AAN8WQ15"/>
<accession>A0AAN8WQ15</accession>
<evidence type="ECO:0000313" key="9">
    <source>
        <dbReference type="Proteomes" id="UP001381693"/>
    </source>
</evidence>
<keyword evidence="9" id="KW-1185">Reference proteome</keyword>
<evidence type="ECO:0000259" key="6">
    <source>
        <dbReference type="Pfam" id="PF04130"/>
    </source>
</evidence>
<dbReference type="GO" id="GO:0043015">
    <property type="term" value="F:gamma-tubulin binding"/>
    <property type="evidence" value="ECO:0007669"/>
    <property type="project" value="InterPro"/>
</dbReference>
<proteinExistence type="inferred from homology"/>
<comment type="subcellular location">
    <subcellularLocation>
        <location evidence="5">Cytoplasm</location>
        <location evidence="5">Cytoskeleton</location>
        <location evidence="5">Microtubule organizing center</location>
    </subcellularLocation>
</comment>
<dbReference type="InterPro" id="IPR040457">
    <property type="entry name" value="GCP_C"/>
</dbReference>
<feature type="non-terminal residue" evidence="8">
    <location>
        <position position="428"/>
    </location>
</feature>
<evidence type="ECO:0000256" key="2">
    <source>
        <dbReference type="ARBA" id="ARBA00022490"/>
    </source>
</evidence>
<dbReference type="GO" id="GO:0031122">
    <property type="term" value="P:cytoplasmic microtubule organization"/>
    <property type="evidence" value="ECO:0007669"/>
    <property type="project" value="TreeGrafter"/>
</dbReference>
<evidence type="ECO:0000256" key="5">
    <source>
        <dbReference type="RuleBase" id="RU363050"/>
    </source>
</evidence>
<dbReference type="GO" id="GO:0000930">
    <property type="term" value="C:gamma-tubulin complex"/>
    <property type="evidence" value="ECO:0007669"/>
    <property type="project" value="TreeGrafter"/>
</dbReference>
<name>A0AAN8WQ15_HALRR</name>
<dbReference type="GO" id="GO:0051011">
    <property type="term" value="F:microtubule minus-end binding"/>
    <property type="evidence" value="ECO:0007669"/>
    <property type="project" value="TreeGrafter"/>
</dbReference>
<dbReference type="EMBL" id="JAXCGZ010021339">
    <property type="protein sequence ID" value="KAK7053494.1"/>
    <property type="molecule type" value="Genomic_DNA"/>
</dbReference>
<dbReference type="GO" id="GO:0051321">
    <property type="term" value="P:meiotic cell cycle"/>
    <property type="evidence" value="ECO:0007669"/>
    <property type="project" value="TreeGrafter"/>
</dbReference>
<evidence type="ECO:0000259" key="7">
    <source>
        <dbReference type="Pfam" id="PF17681"/>
    </source>
</evidence>
<feature type="domain" description="Gamma tubulin complex component C-terminal" evidence="6">
    <location>
        <begin position="226"/>
        <end position="423"/>
    </location>
</feature>